<gene>
    <name evidence="3" type="ORF">AF335_22890</name>
    <name evidence="2" type="ORF">FHS36_005087</name>
</gene>
<dbReference type="AlphaFoldDB" id="A0A2N8NSF6"/>
<protein>
    <submittedName>
        <fullName evidence="3">Acetyl-CoA acetyltransferase</fullName>
    </submittedName>
</protein>
<evidence type="ECO:0000313" key="4">
    <source>
        <dbReference type="Proteomes" id="UP000235945"/>
    </source>
</evidence>
<dbReference type="Pfam" id="PF22691">
    <property type="entry name" value="Thiolase_C_1"/>
    <property type="match status" value="1"/>
</dbReference>
<dbReference type="Gene3D" id="3.40.47.10">
    <property type="match status" value="1"/>
</dbReference>
<dbReference type="InterPro" id="IPR016039">
    <property type="entry name" value="Thiolase-like"/>
</dbReference>
<reference evidence="4" key="2">
    <citation type="submission" date="2015-07" db="EMBL/GenBank/DDBJ databases">
        <authorList>
            <person name="Graham D.E."/>
            <person name="Giannone R.J."/>
            <person name="Gulvik C.A."/>
            <person name="Hettich R.L."/>
            <person name="Klingeman D.M."/>
            <person name="Mahan K.M."/>
            <person name="Parry R.J."/>
            <person name="Spain J.C."/>
        </authorList>
    </citation>
    <scope>NUCLEOTIDE SEQUENCE [LARGE SCALE GENOMIC DNA]</scope>
    <source>
        <strain evidence="4">ATCC 27428</strain>
    </source>
</reference>
<sequence length="391" mass="40476">MSPGSTRKVAVVGVSLSDCGRVDHATSFALHAQAARRALADSGLGRGLVDGLASAGTGTLAPLEIADYLGLRPTWVDSTTVGGSTWEVMAAHAADAIAAGHANAVLLVYGSTARADLKAGRRAAGLSLGPYGPAQFEAPYGHTLVAKYAMAARRHMHRYGTTLEQLADVAVQARANALHNPHAMYRTPITVDDVLGGPLIADPFTKLHCCIRSDGGCAVLLAGEEYVADTAKPPVWVLGSGTAVSHTTMSEWEDFTVSPAAVSGPEAFRRAGVTPEEIEVAELYDAFTYMPLVTLEDLGFCAKGEGGAFVADGRLTIGGGLPVNTDGGGLSACHPGMRGLFLLVEAVRQLRGEAEEGRQVRGRDGGPPRLALASGTGGWFCSSGTLVLGRD</sequence>
<dbReference type="InterPro" id="IPR055140">
    <property type="entry name" value="Thiolase_C_2"/>
</dbReference>
<evidence type="ECO:0000259" key="1">
    <source>
        <dbReference type="Pfam" id="PF22691"/>
    </source>
</evidence>
<dbReference type="EMBL" id="LGUI01000008">
    <property type="protein sequence ID" value="PNE31705.1"/>
    <property type="molecule type" value="Genomic_DNA"/>
</dbReference>
<evidence type="ECO:0000313" key="3">
    <source>
        <dbReference type="EMBL" id="PNE31705.1"/>
    </source>
</evidence>
<dbReference type="GO" id="GO:0016747">
    <property type="term" value="F:acyltransferase activity, transferring groups other than amino-acyl groups"/>
    <property type="evidence" value="ECO:0007669"/>
    <property type="project" value="InterPro"/>
</dbReference>
<dbReference type="PIRSF" id="PIRSF000429">
    <property type="entry name" value="Ac-CoA_Ac_transf"/>
    <property type="match status" value="1"/>
</dbReference>
<keyword evidence="3" id="KW-0808">Transferase</keyword>
<dbReference type="Proteomes" id="UP000528608">
    <property type="component" value="Unassembled WGS sequence"/>
</dbReference>
<dbReference type="PANTHER" id="PTHR42870">
    <property type="entry name" value="ACETYL-COA C-ACETYLTRANSFERASE"/>
    <property type="match status" value="1"/>
</dbReference>
<keyword evidence="4" id="KW-1185">Reference proteome</keyword>
<dbReference type="SUPFAM" id="SSF53901">
    <property type="entry name" value="Thiolase-like"/>
    <property type="match status" value="2"/>
</dbReference>
<name>A0A2N8NSF6_STREU</name>
<feature type="domain" description="Thiolase C-terminal" evidence="1">
    <location>
        <begin position="241"/>
        <end position="390"/>
    </location>
</feature>
<comment type="caution">
    <text evidence="3">The sequence shown here is derived from an EMBL/GenBank/DDBJ whole genome shotgun (WGS) entry which is preliminary data.</text>
</comment>
<reference evidence="3" key="1">
    <citation type="submission" date="2015-07" db="EMBL/GenBank/DDBJ databases">
        <authorList>
            <person name="Noorani M."/>
        </authorList>
    </citation>
    <scope>NUCLEOTIDE SEQUENCE [LARGE SCALE GENOMIC DNA]</scope>
    <source>
        <strain evidence="3">ATCC 27428</strain>
    </source>
</reference>
<accession>A0A2N8NSF6</accession>
<dbReference type="EMBL" id="JACHJF010000019">
    <property type="protein sequence ID" value="MBB5121622.1"/>
    <property type="molecule type" value="Genomic_DNA"/>
</dbReference>
<dbReference type="InterPro" id="IPR002155">
    <property type="entry name" value="Thiolase"/>
</dbReference>
<dbReference type="PANTHER" id="PTHR42870:SF1">
    <property type="entry name" value="NON-SPECIFIC LIPID-TRANSFER PROTEIN-LIKE 2"/>
    <property type="match status" value="1"/>
</dbReference>
<dbReference type="RefSeq" id="WP_102920364.1">
    <property type="nucleotide sequence ID" value="NZ_JACHJF010000019.1"/>
</dbReference>
<evidence type="ECO:0000313" key="2">
    <source>
        <dbReference type="EMBL" id="MBB5121622.1"/>
    </source>
</evidence>
<reference evidence="2 5" key="3">
    <citation type="submission" date="2020-08" db="EMBL/GenBank/DDBJ databases">
        <title>Genomic Encyclopedia of Type Strains, Phase III (KMG-III): the genomes of soil and plant-associated and newly described type strains.</title>
        <authorList>
            <person name="Whitman W."/>
        </authorList>
    </citation>
    <scope>NUCLEOTIDE SEQUENCE [LARGE SCALE GENOMIC DNA]</scope>
    <source>
        <strain evidence="2 5">CECT 3259</strain>
    </source>
</reference>
<dbReference type="CDD" id="cd00829">
    <property type="entry name" value="SCP-x_thiolase"/>
    <property type="match status" value="1"/>
</dbReference>
<proteinExistence type="predicted"/>
<dbReference type="OrthoDB" id="9785768at2"/>
<dbReference type="Proteomes" id="UP000235945">
    <property type="component" value="Unassembled WGS sequence"/>
</dbReference>
<evidence type="ECO:0000313" key="5">
    <source>
        <dbReference type="Proteomes" id="UP000528608"/>
    </source>
</evidence>
<organism evidence="3 4">
    <name type="scientific">Streptomyces eurocidicus</name>
    <name type="common">Streptoverticillium eurocidicus</name>
    <dbReference type="NCBI Taxonomy" id="66423"/>
    <lineage>
        <taxon>Bacteria</taxon>
        <taxon>Bacillati</taxon>
        <taxon>Actinomycetota</taxon>
        <taxon>Actinomycetes</taxon>
        <taxon>Kitasatosporales</taxon>
        <taxon>Streptomycetaceae</taxon>
        <taxon>Streptomyces</taxon>
    </lineage>
</organism>